<dbReference type="Proteomes" id="UP000474104">
    <property type="component" value="Unassembled WGS sequence"/>
</dbReference>
<proteinExistence type="predicted"/>
<evidence type="ECO:0000313" key="1">
    <source>
        <dbReference type="EMBL" id="NDO67521.1"/>
    </source>
</evidence>
<dbReference type="RefSeq" id="WP_044989577.1">
    <property type="nucleotide sequence ID" value="NZ_VIRB01000024.1"/>
</dbReference>
<organism evidence="1 2">
    <name type="scientific">Schaedlerella arabinosiphila</name>
    <dbReference type="NCBI Taxonomy" id="2044587"/>
    <lineage>
        <taxon>Bacteria</taxon>
        <taxon>Bacillati</taxon>
        <taxon>Bacillota</taxon>
        <taxon>Clostridia</taxon>
        <taxon>Lachnospirales</taxon>
        <taxon>Lachnospiraceae</taxon>
        <taxon>Schaedlerella</taxon>
    </lineage>
</organism>
<accession>A0A9X5C9Q9</accession>
<comment type="caution">
    <text evidence="1">The sequence shown here is derived from an EMBL/GenBank/DDBJ whole genome shotgun (WGS) entry which is preliminary data.</text>
</comment>
<name>A0A9X5C9Q9_9FIRM</name>
<dbReference type="EMBL" id="VIRB01000024">
    <property type="protein sequence ID" value="NDO67521.1"/>
    <property type="molecule type" value="Genomic_DNA"/>
</dbReference>
<protein>
    <submittedName>
        <fullName evidence="1">Uncharacterized protein</fullName>
    </submittedName>
</protein>
<evidence type="ECO:0000313" key="2">
    <source>
        <dbReference type="Proteomes" id="UP000474104"/>
    </source>
</evidence>
<sequence length="109" mass="12833">MSIDIEKNIEFLFRNMEDEIKERNRKRAEIWALKSFRDRSSYLFGVSAHRATECFESQHALNAKTWKWGNASPVKEIIAQISGFVKTLDYSSLTFNRMIHSVSRPQYPM</sequence>
<dbReference type="AlphaFoldDB" id="A0A9X5C9Q9"/>
<reference evidence="1 2" key="1">
    <citation type="submission" date="2019-07" db="EMBL/GenBank/DDBJ databases">
        <title>Draft genome sequences of 15 bacterial species constituting the stable defined intestinal microbiota of the GM15 gnotobiotic mouse model.</title>
        <authorList>
            <person name="Elie C."/>
            <person name="Mathieu A."/>
            <person name="Saliou A."/>
            <person name="Darnaud M."/>
            <person name="Leulier F."/>
            <person name="Tamellini A."/>
        </authorList>
    </citation>
    <scope>NUCLEOTIDE SEQUENCE [LARGE SCALE GENOMIC DNA]</scope>
    <source>
        <strain evidence="2">ASF 502</strain>
    </source>
</reference>
<gene>
    <name evidence="1" type="ORF">FMM80_01775</name>
</gene>
<dbReference type="OrthoDB" id="9863247at2"/>